<keyword evidence="1" id="KW-1133">Transmembrane helix</keyword>
<feature type="transmembrane region" description="Helical" evidence="1">
    <location>
        <begin position="57"/>
        <end position="77"/>
    </location>
</feature>
<reference evidence="2 3" key="1">
    <citation type="journal article" date="2010" name="Nature">
        <title>Genome sequencing and analysis of the model grass Brachypodium distachyon.</title>
        <authorList>
            <consortium name="International Brachypodium Initiative"/>
        </authorList>
    </citation>
    <scope>NUCLEOTIDE SEQUENCE [LARGE SCALE GENOMIC DNA]</scope>
    <source>
        <strain evidence="2 3">Bd21</strain>
    </source>
</reference>
<keyword evidence="1" id="KW-0812">Transmembrane</keyword>
<sequence length="99" mass="11275">MDHQQHEQCLLQQRLRPLGSPMPERIGYLLLIGVSPIRSSRCNFGYKASRACCIHPLILYFHLLPCSQIITALLFCIRTETSMSRNCFIVSGQQQLGLN</sequence>
<keyword evidence="1" id="KW-0472">Membrane</keyword>
<dbReference type="AlphaFoldDB" id="A0A2K2D8S0"/>
<protein>
    <submittedName>
        <fullName evidence="2 3">Uncharacterized protein</fullName>
    </submittedName>
</protein>
<evidence type="ECO:0000313" key="2">
    <source>
        <dbReference type="EMBL" id="PNT70684.1"/>
    </source>
</evidence>
<keyword evidence="4" id="KW-1185">Reference proteome</keyword>
<dbReference type="Gramene" id="PNT70684">
    <property type="protein sequence ID" value="PNT70684"/>
    <property type="gene ID" value="BRADI_2g15981v3"/>
</dbReference>
<reference evidence="3" key="3">
    <citation type="submission" date="2018-08" db="UniProtKB">
        <authorList>
            <consortium name="EnsemblPlants"/>
        </authorList>
    </citation>
    <scope>IDENTIFICATION</scope>
    <source>
        <strain evidence="3">cv. Bd21</strain>
    </source>
</reference>
<name>A0A2K2D8S0_BRADI</name>
<dbReference type="Proteomes" id="UP000008810">
    <property type="component" value="Chromosome 2"/>
</dbReference>
<accession>A0A2K2D8S0</accession>
<dbReference type="InParanoid" id="A0A2K2D8S0"/>
<reference evidence="2" key="2">
    <citation type="submission" date="2017-06" db="EMBL/GenBank/DDBJ databases">
        <title>WGS assembly of Brachypodium distachyon.</title>
        <authorList>
            <consortium name="The International Brachypodium Initiative"/>
            <person name="Lucas S."/>
            <person name="Harmon-Smith M."/>
            <person name="Lail K."/>
            <person name="Tice H."/>
            <person name="Grimwood J."/>
            <person name="Bruce D."/>
            <person name="Barry K."/>
            <person name="Shu S."/>
            <person name="Lindquist E."/>
            <person name="Wang M."/>
            <person name="Pitluck S."/>
            <person name="Vogel J.P."/>
            <person name="Garvin D.F."/>
            <person name="Mockler T.C."/>
            <person name="Schmutz J."/>
            <person name="Rokhsar D."/>
            <person name="Bevan M.W."/>
        </authorList>
    </citation>
    <scope>NUCLEOTIDE SEQUENCE</scope>
    <source>
        <strain evidence="2">Bd21</strain>
    </source>
</reference>
<dbReference type="EMBL" id="CM000881">
    <property type="protein sequence ID" value="PNT70684.1"/>
    <property type="molecule type" value="Genomic_DNA"/>
</dbReference>
<evidence type="ECO:0000313" key="4">
    <source>
        <dbReference type="Proteomes" id="UP000008810"/>
    </source>
</evidence>
<organism evidence="2">
    <name type="scientific">Brachypodium distachyon</name>
    <name type="common">Purple false brome</name>
    <name type="synonym">Trachynia distachya</name>
    <dbReference type="NCBI Taxonomy" id="15368"/>
    <lineage>
        <taxon>Eukaryota</taxon>
        <taxon>Viridiplantae</taxon>
        <taxon>Streptophyta</taxon>
        <taxon>Embryophyta</taxon>
        <taxon>Tracheophyta</taxon>
        <taxon>Spermatophyta</taxon>
        <taxon>Magnoliopsida</taxon>
        <taxon>Liliopsida</taxon>
        <taxon>Poales</taxon>
        <taxon>Poaceae</taxon>
        <taxon>BOP clade</taxon>
        <taxon>Pooideae</taxon>
        <taxon>Stipodae</taxon>
        <taxon>Brachypodieae</taxon>
        <taxon>Brachypodium</taxon>
    </lineage>
</organism>
<evidence type="ECO:0000256" key="1">
    <source>
        <dbReference type="SAM" id="Phobius"/>
    </source>
</evidence>
<dbReference type="EnsemblPlants" id="PNT70684">
    <property type="protein sequence ID" value="PNT70684"/>
    <property type="gene ID" value="BRADI_2g15981v3"/>
</dbReference>
<evidence type="ECO:0000313" key="3">
    <source>
        <dbReference type="EnsemblPlants" id="PNT70684"/>
    </source>
</evidence>
<gene>
    <name evidence="2" type="ORF">BRADI_2g15981v3</name>
</gene>
<proteinExistence type="predicted"/>